<dbReference type="AlphaFoldDB" id="S9W5B5"/>
<evidence type="ECO:0000313" key="5">
    <source>
        <dbReference type="Proteomes" id="UP000515908"/>
    </source>
</evidence>
<keyword evidence="2" id="KW-0472">Membrane</keyword>
<organism evidence="4 5">
    <name type="scientific">Angomonas deanei</name>
    <dbReference type="NCBI Taxonomy" id="59799"/>
    <lineage>
        <taxon>Eukaryota</taxon>
        <taxon>Discoba</taxon>
        <taxon>Euglenozoa</taxon>
        <taxon>Kinetoplastea</taxon>
        <taxon>Metakinetoplastina</taxon>
        <taxon>Trypanosomatida</taxon>
        <taxon>Trypanosomatidae</taxon>
        <taxon>Strigomonadinae</taxon>
        <taxon>Angomonas</taxon>
    </lineage>
</organism>
<proteinExistence type="predicted"/>
<feature type="transmembrane region" description="Helical" evidence="2">
    <location>
        <begin position="289"/>
        <end position="308"/>
    </location>
</feature>
<keyword evidence="3" id="KW-0732">Signal</keyword>
<dbReference type="OrthoDB" id="266590at2759"/>
<evidence type="ECO:0000313" key="4">
    <source>
        <dbReference type="EMBL" id="CAD2212786.1"/>
    </source>
</evidence>
<feature type="region of interest" description="Disordered" evidence="1">
    <location>
        <begin position="120"/>
        <end position="139"/>
    </location>
</feature>
<feature type="compositionally biased region" description="Basic and acidic residues" evidence="1">
    <location>
        <begin position="233"/>
        <end position="247"/>
    </location>
</feature>
<name>S9W5B5_9TRYP</name>
<accession>S9W5B5</accession>
<sequence length="336" mass="37679">MMVSWLLGVCSTFGWLTDSELSLPSPFLPEQRLHVNTTANATTSPFSGKYTRLDGVMNASSSPLMNTSRRVVPPFLLAEVVPRPPPGMWLMVSLVTGFFSGILCKVKDIMEGKHRPTNNNVVVSSPTFPSEKSSNRGNTVTSILQRRNRYNLIGIGERMYMVVPFCTGQWFAFILRNGWRGIVIANGTIVLSLGMVGYTMISYQLIRGQIMKLAPKRNTRRTVRKLVKINKEKGEEKKEDTEETKRDEEDEEDDDEEEEEYEEVVTTIVEESPQIDLIDLFSKLCTTSFGVVFASIIAVNVFVTSLAIPFFRALFHLNALTSGVGIVVELIMYEVA</sequence>
<gene>
    <name evidence="4" type="ORF">ADEAN_000019800</name>
</gene>
<dbReference type="Proteomes" id="UP000515908">
    <property type="component" value="Chromosome 01"/>
</dbReference>
<evidence type="ECO:0000256" key="3">
    <source>
        <dbReference type="SAM" id="SignalP"/>
    </source>
</evidence>
<feature type="signal peptide" evidence="3">
    <location>
        <begin position="1"/>
        <end position="19"/>
    </location>
</feature>
<keyword evidence="5" id="KW-1185">Reference proteome</keyword>
<feature type="transmembrane region" description="Helical" evidence="2">
    <location>
        <begin position="87"/>
        <end position="106"/>
    </location>
</feature>
<reference evidence="4 5" key="1">
    <citation type="submission" date="2020-08" db="EMBL/GenBank/DDBJ databases">
        <authorList>
            <person name="Newling K."/>
            <person name="Davey J."/>
            <person name="Forrester S."/>
        </authorList>
    </citation>
    <scope>NUCLEOTIDE SEQUENCE [LARGE SCALE GENOMIC DNA]</scope>
    <source>
        <strain evidence="5">Crithidia deanei Carvalho (ATCC PRA-265)</strain>
    </source>
</reference>
<keyword evidence="2" id="KW-1133">Transmembrane helix</keyword>
<dbReference type="VEuPathDB" id="TriTrypDB:ADEAN_000019800"/>
<dbReference type="EMBL" id="LR877145">
    <property type="protein sequence ID" value="CAD2212786.1"/>
    <property type="molecule type" value="Genomic_DNA"/>
</dbReference>
<protein>
    <recommendedName>
        <fullName evidence="6">Mpv17 / PMP22 family</fullName>
    </recommendedName>
</protein>
<evidence type="ECO:0008006" key="6">
    <source>
        <dbReference type="Google" id="ProtNLM"/>
    </source>
</evidence>
<feature type="transmembrane region" description="Helical" evidence="2">
    <location>
        <begin position="182"/>
        <end position="206"/>
    </location>
</feature>
<feature type="transmembrane region" description="Helical" evidence="2">
    <location>
        <begin position="159"/>
        <end position="176"/>
    </location>
</feature>
<feature type="compositionally biased region" description="Acidic residues" evidence="1">
    <location>
        <begin position="248"/>
        <end position="260"/>
    </location>
</feature>
<evidence type="ECO:0000256" key="1">
    <source>
        <dbReference type="SAM" id="MobiDB-lite"/>
    </source>
</evidence>
<keyword evidence="2" id="KW-0812">Transmembrane</keyword>
<evidence type="ECO:0000256" key="2">
    <source>
        <dbReference type="SAM" id="Phobius"/>
    </source>
</evidence>
<feature type="region of interest" description="Disordered" evidence="1">
    <location>
        <begin position="233"/>
        <end position="260"/>
    </location>
</feature>
<feature type="chain" id="PRO_5007727293" description="Mpv17 / PMP22 family" evidence="3">
    <location>
        <begin position="20"/>
        <end position="336"/>
    </location>
</feature>